<dbReference type="Gene3D" id="1.10.1020.10">
    <property type="entry name" value="Adenine-specific Methyltransferase, Domain 2"/>
    <property type="match status" value="1"/>
</dbReference>
<dbReference type="EMBL" id="VJMZ01000001">
    <property type="protein sequence ID" value="TRM10350.1"/>
    <property type="molecule type" value="Genomic_DNA"/>
</dbReference>
<gene>
    <name evidence="9" type="ORF">FH966_00670</name>
</gene>
<accession>A0A549YEN5</accession>
<dbReference type="GO" id="GO:0032259">
    <property type="term" value="P:methylation"/>
    <property type="evidence" value="ECO:0007669"/>
    <property type="project" value="UniProtKB-KW"/>
</dbReference>
<dbReference type="GO" id="GO:0043565">
    <property type="term" value="F:sequence-specific DNA binding"/>
    <property type="evidence" value="ECO:0007669"/>
    <property type="project" value="TreeGrafter"/>
</dbReference>
<keyword evidence="3 8" id="KW-0489">Methyltransferase</keyword>
<evidence type="ECO:0000256" key="3">
    <source>
        <dbReference type="ARBA" id="ARBA00022603"/>
    </source>
</evidence>
<feature type="binding site" evidence="7">
    <location>
        <position position="191"/>
    </location>
    <ligand>
        <name>S-adenosyl-L-methionine</name>
        <dbReference type="ChEBI" id="CHEBI:59789"/>
    </ligand>
</feature>
<organism evidence="9 10">
    <name type="scientific">Lentibacillus cibarius</name>
    <dbReference type="NCBI Taxonomy" id="2583219"/>
    <lineage>
        <taxon>Bacteria</taxon>
        <taxon>Bacillati</taxon>
        <taxon>Bacillota</taxon>
        <taxon>Bacilli</taxon>
        <taxon>Bacillales</taxon>
        <taxon>Bacillaceae</taxon>
        <taxon>Lentibacillus</taxon>
    </lineage>
</organism>
<evidence type="ECO:0000313" key="9">
    <source>
        <dbReference type="EMBL" id="TRM10350.1"/>
    </source>
</evidence>
<comment type="caution">
    <text evidence="9">The sequence shown here is derived from an EMBL/GenBank/DDBJ whole genome shotgun (WGS) entry which is preliminary data.</text>
</comment>
<evidence type="ECO:0000256" key="6">
    <source>
        <dbReference type="ARBA" id="ARBA00047942"/>
    </source>
</evidence>
<dbReference type="GO" id="GO:0006298">
    <property type="term" value="P:mismatch repair"/>
    <property type="evidence" value="ECO:0007669"/>
    <property type="project" value="TreeGrafter"/>
</dbReference>
<evidence type="ECO:0000256" key="4">
    <source>
        <dbReference type="ARBA" id="ARBA00022679"/>
    </source>
</evidence>
<evidence type="ECO:0000256" key="2">
    <source>
        <dbReference type="ARBA" id="ARBA00011900"/>
    </source>
</evidence>
<dbReference type="InterPro" id="IPR012327">
    <property type="entry name" value="MeTrfase_D12"/>
</dbReference>
<protein>
    <recommendedName>
        <fullName evidence="2 8">Site-specific DNA-methyltransferase (adenine-specific)</fullName>
        <ecNumber evidence="2 8">2.1.1.72</ecNumber>
    </recommendedName>
</protein>
<dbReference type="GO" id="GO:0009007">
    <property type="term" value="F:site-specific DNA-methyltransferase (adenine-specific) activity"/>
    <property type="evidence" value="ECO:0007669"/>
    <property type="project" value="UniProtKB-UniRule"/>
</dbReference>
<dbReference type="PRINTS" id="PR00505">
    <property type="entry name" value="D12N6MTFRASE"/>
</dbReference>
<comment type="catalytic activity">
    <reaction evidence="6 8">
        <text>a 2'-deoxyadenosine in DNA + S-adenosyl-L-methionine = an N(6)-methyl-2'-deoxyadenosine in DNA + S-adenosyl-L-homocysteine + H(+)</text>
        <dbReference type="Rhea" id="RHEA:15197"/>
        <dbReference type="Rhea" id="RHEA-COMP:12418"/>
        <dbReference type="Rhea" id="RHEA-COMP:12419"/>
        <dbReference type="ChEBI" id="CHEBI:15378"/>
        <dbReference type="ChEBI" id="CHEBI:57856"/>
        <dbReference type="ChEBI" id="CHEBI:59789"/>
        <dbReference type="ChEBI" id="CHEBI:90615"/>
        <dbReference type="ChEBI" id="CHEBI:90616"/>
        <dbReference type="EC" id="2.1.1.72"/>
    </reaction>
</comment>
<dbReference type="InterPro" id="IPR023095">
    <property type="entry name" value="Ade_MeTrfase_dom_2"/>
</dbReference>
<dbReference type="InterPro" id="IPR029063">
    <property type="entry name" value="SAM-dependent_MTases_sf"/>
</dbReference>
<feature type="binding site" evidence="7">
    <location>
        <position position="20"/>
    </location>
    <ligand>
        <name>S-adenosyl-L-methionine</name>
        <dbReference type="ChEBI" id="CHEBI:59789"/>
    </ligand>
</feature>
<dbReference type="PANTHER" id="PTHR30481:SF3">
    <property type="entry name" value="DNA ADENINE METHYLASE"/>
    <property type="match status" value="1"/>
</dbReference>
<reference evidence="9 10" key="1">
    <citation type="submission" date="2019-07" db="EMBL/GenBank/DDBJ databases">
        <title>Genomic analysis of Lentibacillus sp. NKC851-2.</title>
        <authorList>
            <person name="Oh Y.J."/>
        </authorList>
    </citation>
    <scope>NUCLEOTIDE SEQUENCE [LARGE SCALE GENOMIC DNA]</scope>
    <source>
        <strain evidence="9 10">NKC851-2</strain>
    </source>
</reference>
<sequence>MATKSKNKLLQPFLKWAGGKRQLLPEIRKYVPNKFNTYYEPFVGAGAVLFDLQPKKAVINDVNVELINTYKVIKDHVDELVNDLKKHENDKEYFYKVRDLDRKEEFKNLTQIEKSSRVIYLNKTCFNGLFRVNSQGQFNVPFGRYKNPQIVNEIVLKAVNHYLNQNNVTILNDDFEEVVSSAKRGDFIYFDPPYDPVSDTSSFTGYSLGGFDKSEQERLRDTFVELDNRGCYVLLSNSATDFIKDIYKDYHIKVVSASRSINSNASKRGKIDEVLVMNYEPNG</sequence>
<dbReference type="PANTHER" id="PTHR30481">
    <property type="entry name" value="DNA ADENINE METHYLASE"/>
    <property type="match status" value="1"/>
</dbReference>
<dbReference type="PROSITE" id="PS00092">
    <property type="entry name" value="N6_MTASE"/>
    <property type="match status" value="1"/>
</dbReference>
<dbReference type="AlphaFoldDB" id="A0A549YEN5"/>
<dbReference type="EC" id="2.1.1.72" evidence="2 8"/>
<dbReference type="Gene3D" id="3.40.50.150">
    <property type="entry name" value="Vaccinia Virus protein VP39"/>
    <property type="match status" value="1"/>
</dbReference>
<feature type="binding site" evidence="7">
    <location>
        <position position="16"/>
    </location>
    <ligand>
        <name>S-adenosyl-L-methionine</name>
        <dbReference type="ChEBI" id="CHEBI:59789"/>
    </ligand>
</feature>
<dbReference type="GO" id="GO:0009307">
    <property type="term" value="P:DNA restriction-modification system"/>
    <property type="evidence" value="ECO:0007669"/>
    <property type="project" value="InterPro"/>
</dbReference>
<feature type="binding site" evidence="7">
    <location>
        <position position="61"/>
    </location>
    <ligand>
        <name>S-adenosyl-L-methionine</name>
        <dbReference type="ChEBI" id="CHEBI:59789"/>
    </ligand>
</feature>
<dbReference type="RefSeq" id="WP_142789775.1">
    <property type="nucleotide sequence ID" value="NZ_VJMZ01000001.1"/>
</dbReference>
<dbReference type="InterPro" id="IPR002052">
    <property type="entry name" value="DNA_methylase_N6_adenine_CS"/>
</dbReference>
<keyword evidence="10" id="KW-1185">Reference proteome</keyword>
<keyword evidence="5 8" id="KW-0949">S-adenosyl-L-methionine</keyword>
<evidence type="ECO:0000256" key="1">
    <source>
        <dbReference type="ARBA" id="ARBA00006594"/>
    </source>
</evidence>
<keyword evidence="4 8" id="KW-0808">Transferase</keyword>
<comment type="similarity">
    <text evidence="1 8">Belongs to the N(4)/N(6)-methyltransferase family.</text>
</comment>
<evidence type="ECO:0000256" key="7">
    <source>
        <dbReference type="PIRSR" id="PIRSR000398-1"/>
    </source>
</evidence>
<dbReference type="GO" id="GO:1904047">
    <property type="term" value="F:S-adenosyl-L-methionine binding"/>
    <property type="evidence" value="ECO:0007669"/>
    <property type="project" value="TreeGrafter"/>
</dbReference>
<dbReference type="NCBIfam" id="TIGR00571">
    <property type="entry name" value="dam"/>
    <property type="match status" value="1"/>
</dbReference>
<dbReference type="Proteomes" id="UP000319280">
    <property type="component" value="Unassembled WGS sequence"/>
</dbReference>
<dbReference type="PIRSF" id="PIRSF000398">
    <property type="entry name" value="M_m6A_EcoRV"/>
    <property type="match status" value="1"/>
</dbReference>
<evidence type="ECO:0000256" key="8">
    <source>
        <dbReference type="RuleBase" id="RU361257"/>
    </source>
</evidence>
<dbReference type="Pfam" id="PF02086">
    <property type="entry name" value="MethyltransfD12"/>
    <property type="match status" value="1"/>
</dbReference>
<dbReference type="SUPFAM" id="SSF53335">
    <property type="entry name" value="S-adenosyl-L-methionine-dependent methyltransferases"/>
    <property type="match status" value="1"/>
</dbReference>
<evidence type="ECO:0000313" key="10">
    <source>
        <dbReference type="Proteomes" id="UP000319280"/>
    </source>
</evidence>
<dbReference type="InterPro" id="IPR012263">
    <property type="entry name" value="M_m6A_EcoRV"/>
</dbReference>
<evidence type="ECO:0000256" key="5">
    <source>
        <dbReference type="ARBA" id="ARBA00022691"/>
    </source>
</evidence>
<name>A0A549YEN5_9BACI</name>
<proteinExistence type="inferred from homology"/>